<feature type="region of interest" description="Disordered" evidence="1">
    <location>
        <begin position="1"/>
        <end position="23"/>
    </location>
</feature>
<dbReference type="EMBL" id="CAJFDI010000006">
    <property type="protein sequence ID" value="CAD5235671.1"/>
    <property type="molecule type" value="Genomic_DNA"/>
</dbReference>
<evidence type="ECO:0000256" key="1">
    <source>
        <dbReference type="SAM" id="MobiDB-lite"/>
    </source>
</evidence>
<organism evidence="3 5">
    <name type="scientific">Bursaphelenchus xylophilus</name>
    <name type="common">Pinewood nematode worm</name>
    <name type="synonym">Aphelenchoides xylophilus</name>
    <dbReference type="NCBI Taxonomy" id="6326"/>
    <lineage>
        <taxon>Eukaryota</taxon>
        <taxon>Metazoa</taxon>
        <taxon>Ecdysozoa</taxon>
        <taxon>Nematoda</taxon>
        <taxon>Chromadorea</taxon>
        <taxon>Rhabditida</taxon>
        <taxon>Tylenchina</taxon>
        <taxon>Tylenchomorpha</taxon>
        <taxon>Aphelenchoidea</taxon>
        <taxon>Aphelenchoididae</taxon>
        <taxon>Bursaphelenchus</taxon>
    </lineage>
</organism>
<dbReference type="Proteomes" id="UP000659654">
    <property type="component" value="Unassembled WGS sequence"/>
</dbReference>
<reference evidence="5" key="1">
    <citation type="submission" date="2016-11" db="UniProtKB">
        <authorList>
            <consortium name="WormBaseParasite"/>
        </authorList>
    </citation>
    <scope>IDENTIFICATION</scope>
</reference>
<evidence type="ECO:0000313" key="3">
    <source>
        <dbReference type="Proteomes" id="UP000095284"/>
    </source>
</evidence>
<feature type="compositionally biased region" description="Polar residues" evidence="1">
    <location>
        <begin position="14"/>
        <end position="23"/>
    </location>
</feature>
<evidence type="ECO:0000313" key="5">
    <source>
        <dbReference type="WBParaSite" id="BXY_0645000.1"/>
    </source>
</evidence>
<name>A0A1I7S0C6_BURXY</name>
<feature type="region of interest" description="Disordered" evidence="1">
    <location>
        <begin position="73"/>
        <end position="108"/>
    </location>
</feature>
<reference evidence="2" key="2">
    <citation type="submission" date="2020-09" db="EMBL/GenBank/DDBJ databases">
        <authorList>
            <person name="Kikuchi T."/>
        </authorList>
    </citation>
    <scope>NUCLEOTIDE SEQUENCE</scope>
    <source>
        <strain evidence="2">Ka4C1</strain>
    </source>
</reference>
<proteinExistence type="predicted"/>
<gene>
    <name evidence="2" type="ORF">BXYJ_LOCUS15762</name>
</gene>
<keyword evidence="4" id="KW-1185">Reference proteome</keyword>
<evidence type="ECO:0000313" key="2">
    <source>
        <dbReference type="EMBL" id="CAD5235671.1"/>
    </source>
</evidence>
<dbReference type="Proteomes" id="UP000582659">
    <property type="component" value="Unassembled WGS sequence"/>
</dbReference>
<protein>
    <submittedName>
        <fullName evidence="2">(pine wood nematode) hypothetical protein</fullName>
    </submittedName>
</protein>
<evidence type="ECO:0000313" key="4">
    <source>
        <dbReference type="Proteomes" id="UP000659654"/>
    </source>
</evidence>
<dbReference type="AlphaFoldDB" id="A0A1I7S0C6"/>
<feature type="compositionally biased region" description="Basic and acidic residues" evidence="1">
    <location>
        <begin position="89"/>
        <end position="98"/>
    </location>
</feature>
<sequence>MPTEVLPPDGARSPQENYGDSNELSFLKPKDVVILRKGEKGVHVFRCVDKLSNALMINVVTREAVWRNPITRAATDGTGAAPGQPARARSTERGRNEAEAVTLSDTFY</sequence>
<dbReference type="WBParaSite" id="BXY_0645000.1">
    <property type="protein sequence ID" value="BXY_0645000.1"/>
    <property type="gene ID" value="BXY_0645000"/>
</dbReference>
<dbReference type="EMBL" id="CAJFCV020000006">
    <property type="protein sequence ID" value="CAG9132203.1"/>
    <property type="molecule type" value="Genomic_DNA"/>
</dbReference>
<accession>A0A1I7S0C6</accession>
<dbReference type="Proteomes" id="UP000095284">
    <property type="component" value="Unplaced"/>
</dbReference>